<dbReference type="Proteomes" id="UP000823405">
    <property type="component" value="Unassembled WGS sequence"/>
</dbReference>
<dbReference type="InterPro" id="IPR011990">
    <property type="entry name" value="TPR-like_helical_dom_sf"/>
</dbReference>
<feature type="region of interest" description="Disordered" evidence="1">
    <location>
        <begin position="1"/>
        <end position="24"/>
    </location>
</feature>
<keyword evidence="2" id="KW-1133">Transmembrane helix</keyword>
<feature type="region of interest" description="Disordered" evidence="1">
    <location>
        <begin position="398"/>
        <end position="424"/>
    </location>
</feature>
<feature type="region of interest" description="Disordered" evidence="1">
    <location>
        <begin position="365"/>
        <end position="386"/>
    </location>
</feature>
<feature type="transmembrane region" description="Helical" evidence="2">
    <location>
        <begin position="168"/>
        <end position="189"/>
    </location>
</feature>
<dbReference type="PANTHER" id="PTHR13491">
    <property type="entry name" value="ZCCHC10 PROTEIN"/>
    <property type="match status" value="1"/>
</dbReference>
<sequence length="533" mass="59338">MNKYGRQSGPRYSASANRAKAPATQQCQKCLEYGHYTYECSAERVYKQRPTRTQQLKKPLKRIEVEVPEEFLPKRQGLAATILKDKEDERRKKKDKKKRSRRRYGMHPHAKRQALAVLYYVPQIAIYDLTDIALLNIDQFKVGIIVGQWKQQEQQEQQQIFTQLSFRILAFPLQISFSLLFPFALAFILEIIVRIPVSFSLAFAFPLVLAIPVALVSAGAEVAAGAQAEAEAEVGAEAEAGVILVVEAEAIAGAGQGVIARAGAEVEAGARTVVAPARHTRKAAIRSVTRNSRPSTPDPDEIIYIAVYTDPETKNQFVLWDDIRQVFEDALHLKPFRIAAVPNVVLDVHVSEPNAAAAITLAEANPPHRPLAPPAPAPQHSSSLNRIRQQASHYPKYDPLTALQSNPVPPPPRPPAPQQPPVVRPVHVLNNNNKQEASLKRREETIKEKTVTHDDDLEPSIDWDNIPPKDYKVVLECYLKNIHRGYTKALISVGDLFYDGQGITQDKEAAFGWYLKAASFGDVLAQAKVDVFT</sequence>
<accession>A0A9P6QPZ4</accession>
<reference evidence="3" key="1">
    <citation type="journal article" date="2020" name="Fungal Divers.">
        <title>Resolving the Mortierellaceae phylogeny through synthesis of multi-gene phylogenetics and phylogenomics.</title>
        <authorList>
            <person name="Vandepol N."/>
            <person name="Liber J."/>
            <person name="Desiro A."/>
            <person name="Na H."/>
            <person name="Kennedy M."/>
            <person name="Barry K."/>
            <person name="Grigoriev I.V."/>
            <person name="Miller A.N."/>
            <person name="O'Donnell K."/>
            <person name="Stajich J.E."/>
            <person name="Bonito G."/>
        </authorList>
    </citation>
    <scope>NUCLEOTIDE SEQUENCE</scope>
    <source>
        <strain evidence="3">NVP60</strain>
    </source>
</reference>
<proteinExistence type="predicted"/>
<evidence type="ECO:0000256" key="2">
    <source>
        <dbReference type="SAM" id="Phobius"/>
    </source>
</evidence>
<keyword evidence="2" id="KW-0472">Membrane</keyword>
<dbReference type="PANTHER" id="PTHR13491:SF0">
    <property type="entry name" value="ZINC FINGER CCHC DOMAIN-CONTAINING PROTEIN 10"/>
    <property type="match status" value="1"/>
</dbReference>
<dbReference type="SUPFAM" id="SSF81901">
    <property type="entry name" value="HCP-like"/>
    <property type="match status" value="1"/>
</dbReference>
<dbReference type="EMBL" id="JAAAIN010002757">
    <property type="protein sequence ID" value="KAG0290319.1"/>
    <property type="molecule type" value="Genomic_DNA"/>
</dbReference>
<evidence type="ECO:0000256" key="1">
    <source>
        <dbReference type="SAM" id="MobiDB-lite"/>
    </source>
</evidence>
<keyword evidence="4" id="KW-1185">Reference proteome</keyword>
<gene>
    <name evidence="3" type="ORF">BGZ97_006201</name>
</gene>
<feature type="compositionally biased region" description="Basic residues" evidence="1">
    <location>
        <begin position="91"/>
        <end position="108"/>
    </location>
</feature>
<name>A0A9P6QPZ4_9FUNG</name>
<comment type="caution">
    <text evidence="3">The sequence shown here is derived from an EMBL/GenBank/DDBJ whole genome shotgun (WGS) entry which is preliminary data.</text>
</comment>
<evidence type="ECO:0000313" key="3">
    <source>
        <dbReference type="EMBL" id="KAG0290319.1"/>
    </source>
</evidence>
<feature type="transmembrane region" description="Helical" evidence="2">
    <location>
        <begin position="201"/>
        <end position="220"/>
    </location>
</feature>
<feature type="compositionally biased region" description="Pro residues" evidence="1">
    <location>
        <begin position="407"/>
        <end position="423"/>
    </location>
</feature>
<dbReference type="InterPro" id="IPR006597">
    <property type="entry name" value="Sel1-like"/>
</dbReference>
<evidence type="ECO:0000313" key="4">
    <source>
        <dbReference type="Proteomes" id="UP000823405"/>
    </source>
</evidence>
<dbReference type="Gene3D" id="1.25.40.10">
    <property type="entry name" value="Tetratricopeptide repeat domain"/>
    <property type="match status" value="1"/>
</dbReference>
<organism evidence="3 4">
    <name type="scientific">Linnemannia gamsii</name>
    <dbReference type="NCBI Taxonomy" id="64522"/>
    <lineage>
        <taxon>Eukaryota</taxon>
        <taxon>Fungi</taxon>
        <taxon>Fungi incertae sedis</taxon>
        <taxon>Mucoromycota</taxon>
        <taxon>Mortierellomycotina</taxon>
        <taxon>Mortierellomycetes</taxon>
        <taxon>Mortierellales</taxon>
        <taxon>Mortierellaceae</taxon>
        <taxon>Linnemannia</taxon>
    </lineage>
</organism>
<dbReference type="SMART" id="SM00671">
    <property type="entry name" value="SEL1"/>
    <property type="match status" value="1"/>
</dbReference>
<dbReference type="Pfam" id="PF13917">
    <property type="entry name" value="zf-CCHC_3"/>
    <property type="match status" value="1"/>
</dbReference>
<feature type="compositionally biased region" description="Pro residues" evidence="1">
    <location>
        <begin position="367"/>
        <end position="377"/>
    </location>
</feature>
<dbReference type="OrthoDB" id="437973at2759"/>
<feature type="region of interest" description="Disordered" evidence="1">
    <location>
        <begin position="83"/>
        <end position="108"/>
    </location>
</feature>
<dbReference type="InterPro" id="IPR039715">
    <property type="entry name" value="ZCCHC10"/>
</dbReference>
<protein>
    <submittedName>
        <fullName evidence="3">Uncharacterized protein</fullName>
    </submittedName>
</protein>
<dbReference type="AlphaFoldDB" id="A0A9P6QPZ4"/>
<keyword evidence="2" id="KW-0812">Transmembrane</keyword>